<dbReference type="InterPro" id="IPR023753">
    <property type="entry name" value="FAD/NAD-binding_dom"/>
</dbReference>
<dbReference type="PRINTS" id="PR00411">
    <property type="entry name" value="PNDRDTASEI"/>
</dbReference>
<keyword evidence="10" id="KW-1185">Reference proteome</keyword>
<dbReference type="AlphaFoldDB" id="A0A7I7QLA1"/>
<feature type="binding site" evidence="5">
    <location>
        <position position="271"/>
    </location>
    <ligand>
        <name>NAD(+)</name>
        <dbReference type="ChEBI" id="CHEBI:57540"/>
    </ligand>
</feature>
<dbReference type="InterPro" id="IPR036188">
    <property type="entry name" value="FAD/NAD-bd_sf"/>
</dbReference>
<name>A0A7I7QLA1_9MYCO</name>
<evidence type="ECO:0000256" key="2">
    <source>
        <dbReference type="ARBA" id="ARBA00022630"/>
    </source>
</evidence>
<dbReference type="Gene3D" id="3.30.390.30">
    <property type="match status" value="1"/>
</dbReference>
<dbReference type="SUPFAM" id="SSF55424">
    <property type="entry name" value="FAD/NAD-linked reductases, dimerisation (C-terminal) domain"/>
    <property type="match status" value="1"/>
</dbReference>
<proteinExistence type="inferred from homology"/>
<dbReference type="SUPFAM" id="SSF51905">
    <property type="entry name" value="FAD/NAD(P)-binding domain"/>
    <property type="match status" value="1"/>
</dbReference>
<feature type="binding site" evidence="5">
    <location>
        <position position="53"/>
    </location>
    <ligand>
        <name>FAD</name>
        <dbReference type="ChEBI" id="CHEBI:57692"/>
    </ligand>
</feature>
<dbReference type="PANTHER" id="PTHR43014:SF2">
    <property type="entry name" value="MERCURIC REDUCTASE"/>
    <property type="match status" value="1"/>
</dbReference>
<organism evidence="9 10">
    <name type="scientific">Mycolicibacterium sediminis</name>
    <dbReference type="NCBI Taxonomy" id="1286180"/>
    <lineage>
        <taxon>Bacteria</taxon>
        <taxon>Bacillati</taxon>
        <taxon>Actinomycetota</taxon>
        <taxon>Actinomycetes</taxon>
        <taxon>Mycobacteriales</taxon>
        <taxon>Mycobacteriaceae</taxon>
        <taxon>Mycolicibacterium</taxon>
    </lineage>
</organism>
<dbReference type="PANTHER" id="PTHR43014">
    <property type="entry name" value="MERCURIC REDUCTASE"/>
    <property type="match status" value="1"/>
</dbReference>
<protein>
    <submittedName>
        <fullName evidence="9">Oxidoreductase</fullName>
    </submittedName>
</protein>
<feature type="domain" description="Pyridine nucleotide-disulphide oxidoreductase dimerisation" evidence="7">
    <location>
        <begin position="358"/>
        <end position="464"/>
    </location>
</feature>
<dbReference type="InterPro" id="IPR004099">
    <property type="entry name" value="Pyr_nucl-diS_OxRdtase_dimer"/>
</dbReference>
<dbReference type="PRINTS" id="PR00368">
    <property type="entry name" value="FADPNR"/>
</dbReference>
<evidence type="ECO:0000259" key="8">
    <source>
        <dbReference type="Pfam" id="PF07992"/>
    </source>
</evidence>
<evidence type="ECO:0000256" key="3">
    <source>
        <dbReference type="ARBA" id="ARBA00022827"/>
    </source>
</evidence>
<feature type="binding site" evidence="5">
    <location>
        <position position="117"/>
    </location>
    <ligand>
        <name>FAD</name>
        <dbReference type="ChEBI" id="CHEBI:57692"/>
    </ligand>
</feature>
<comment type="cofactor">
    <cofactor evidence="5">
        <name>FAD</name>
        <dbReference type="ChEBI" id="CHEBI:57692"/>
    </cofactor>
    <text evidence="5">Binds 1 FAD per subunit.</text>
</comment>
<evidence type="ECO:0000259" key="7">
    <source>
        <dbReference type="Pfam" id="PF02852"/>
    </source>
</evidence>
<dbReference type="KEGG" id="msei:MSEDJ_11500"/>
<feature type="binding site" evidence="5">
    <location>
        <position position="313"/>
    </location>
    <ligand>
        <name>FAD</name>
        <dbReference type="ChEBI" id="CHEBI:57692"/>
    </ligand>
</feature>
<evidence type="ECO:0000313" key="9">
    <source>
        <dbReference type="EMBL" id="BBY27054.1"/>
    </source>
</evidence>
<keyword evidence="5" id="KW-0547">Nucleotide-binding</keyword>
<keyword evidence="3 5" id="KW-0274">FAD</keyword>
<sequence>MSSSEHFDTVVIGGGPGGVTAALRLAGRGLTVAVIEDRLVGGECHYWACNPTKTLIRPIEVLELARAVPGVREVVGSDRVDVKAVFAKRDVIIDHLDDHDIVAGMTEAGIDVVHGRGRLDGERTVVVVEPGGGERRLHAERAVILATGTRPLLPDVEGLESASPWTNRDLATMKRVPGRTIVVGGGVVGVECATILSGLGSTVTLLVRGSSLLRGSEPFAGTRVAAALGDRGVDVRFGTHVTSVERDARGGITASTGDIRLEADEIVVATGRSVNTNGLGLETVGLPGGEYVTVDDHLTAKGVEGEWLYAIGDTTGRALLSHVSQYHAGIVADVVAARAEGTLRDGAELMARDAGRLAQIIFTSPQVVEVGYTEAAARQAGFTVTTRTARYPGGLGELLILRDGFDAEAKLVVDADRDTLLGATFVGPDVADLVQAATVAVVGEVPLSVLRHVIAPHPSLSQVWNPLTAAR</sequence>
<dbReference type="RefSeq" id="WP_163795998.1">
    <property type="nucleotide sequence ID" value="NZ_AP022588.1"/>
</dbReference>
<dbReference type="InterPro" id="IPR001100">
    <property type="entry name" value="Pyr_nuc-diS_OxRdtase"/>
</dbReference>
<evidence type="ECO:0000256" key="5">
    <source>
        <dbReference type="PIRSR" id="PIRSR000350-3"/>
    </source>
</evidence>
<evidence type="ECO:0000256" key="6">
    <source>
        <dbReference type="PIRSR" id="PIRSR000350-4"/>
    </source>
</evidence>
<feature type="disulfide bond" description="Redox-active" evidence="6">
    <location>
        <begin position="44"/>
        <end position="49"/>
    </location>
</feature>
<evidence type="ECO:0000256" key="1">
    <source>
        <dbReference type="ARBA" id="ARBA00007532"/>
    </source>
</evidence>
<accession>A0A7I7QLA1</accession>
<feature type="domain" description="FAD/NAD(P)-binding" evidence="8">
    <location>
        <begin position="7"/>
        <end position="326"/>
    </location>
</feature>
<gene>
    <name evidence="9" type="ORF">MSEDJ_11500</name>
</gene>
<dbReference type="GO" id="GO:0050660">
    <property type="term" value="F:flavin adenine dinucleotide binding"/>
    <property type="evidence" value="ECO:0007669"/>
    <property type="project" value="TreeGrafter"/>
</dbReference>
<dbReference type="Pfam" id="PF07992">
    <property type="entry name" value="Pyr_redox_2"/>
    <property type="match status" value="1"/>
</dbReference>
<keyword evidence="2" id="KW-0285">Flavoprotein</keyword>
<dbReference type="InterPro" id="IPR016156">
    <property type="entry name" value="FAD/NAD-linked_Rdtase_dimer_sf"/>
</dbReference>
<dbReference type="EMBL" id="AP022588">
    <property type="protein sequence ID" value="BBY27054.1"/>
    <property type="molecule type" value="Genomic_DNA"/>
</dbReference>
<dbReference type="PIRSF" id="PIRSF000350">
    <property type="entry name" value="Mercury_reductase_MerA"/>
    <property type="match status" value="1"/>
</dbReference>
<dbReference type="GO" id="GO:0003955">
    <property type="term" value="F:NAD(P)H dehydrogenase (quinone) activity"/>
    <property type="evidence" value="ECO:0007669"/>
    <property type="project" value="TreeGrafter"/>
</dbReference>
<evidence type="ECO:0000313" key="10">
    <source>
        <dbReference type="Proteomes" id="UP000467193"/>
    </source>
</evidence>
<reference evidence="9 10" key="1">
    <citation type="journal article" date="2019" name="Emerg. Microbes Infect.">
        <title>Comprehensive subspecies identification of 175 nontuberculous mycobacteria species based on 7547 genomic profiles.</title>
        <authorList>
            <person name="Matsumoto Y."/>
            <person name="Kinjo T."/>
            <person name="Motooka D."/>
            <person name="Nabeya D."/>
            <person name="Jung N."/>
            <person name="Uechi K."/>
            <person name="Horii T."/>
            <person name="Iida T."/>
            <person name="Fujita J."/>
            <person name="Nakamura S."/>
        </authorList>
    </citation>
    <scope>NUCLEOTIDE SEQUENCE [LARGE SCALE GENOMIC DNA]</scope>
    <source>
        <strain evidence="9 10">JCM 17899</strain>
    </source>
</reference>
<dbReference type="Pfam" id="PF02852">
    <property type="entry name" value="Pyr_redox_dim"/>
    <property type="match status" value="1"/>
</dbReference>
<evidence type="ECO:0000256" key="4">
    <source>
        <dbReference type="PIRSR" id="PIRSR000350-2"/>
    </source>
</evidence>
<feature type="binding site" evidence="5">
    <location>
        <begin position="184"/>
        <end position="191"/>
    </location>
    <ligand>
        <name>NAD(+)</name>
        <dbReference type="ChEBI" id="CHEBI:57540"/>
    </ligand>
</feature>
<comment type="similarity">
    <text evidence="1">Belongs to the class-I pyridine nucleotide-disulfide oxidoreductase family.</text>
</comment>
<keyword evidence="5" id="KW-0520">NAD</keyword>
<dbReference type="Proteomes" id="UP000467193">
    <property type="component" value="Chromosome"/>
</dbReference>
<feature type="active site" description="Proton acceptor" evidence="4">
    <location>
        <position position="457"/>
    </location>
</feature>
<dbReference type="Gene3D" id="3.50.50.60">
    <property type="entry name" value="FAD/NAD(P)-binding domain"/>
    <property type="match status" value="2"/>
</dbReference>